<comment type="caution">
    <text evidence="2">The sequence shown here is derived from an EMBL/GenBank/DDBJ whole genome shotgun (WGS) entry which is preliminary data.</text>
</comment>
<proteinExistence type="predicted"/>
<dbReference type="EMBL" id="AJWY01007729">
    <property type="protein sequence ID" value="EKC63178.1"/>
    <property type="molecule type" value="Genomic_DNA"/>
</dbReference>
<feature type="transmembrane region" description="Helical" evidence="1">
    <location>
        <begin position="80"/>
        <end position="99"/>
    </location>
</feature>
<dbReference type="PANTHER" id="PTHR32063">
    <property type="match status" value="1"/>
</dbReference>
<feature type="transmembrane region" description="Helical" evidence="1">
    <location>
        <begin position="7"/>
        <end position="28"/>
    </location>
</feature>
<dbReference type="GO" id="GO:0005886">
    <property type="term" value="C:plasma membrane"/>
    <property type="evidence" value="ECO:0007669"/>
    <property type="project" value="TreeGrafter"/>
</dbReference>
<keyword evidence="1" id="KW-1133">Transmembrane helix</keyword>
<sequence>FESLSYPFIIMFSIPFAFSGVLMALFFTGTNLNVMSLLGGIMLIGIVVKNGIVLIDYITLCRERGQAVLHSVVTAGRSRLRPVLMTTLTTILGMVPMAVGQGEGAEMWRPLGVAVIGGLTVSTILTLILVPVLYCSFAGVGIRRTRKKIKKDRELNDYYQLHKEKMTKPRKQ</sequence>
<dbReference type="GO" id="GO:0042910">
    <property type="term" value="F:xenobiotic transmembrane transporter activity"/>
    <property type="evidence" value="ECO:0007669"/>
    <property type="project" value="TreeGrafter"/>
</dbReference>
<evidence type="ECO:0000256" key="1">
    <source>
        <dbReference type="SAM" id="Phobius"/>
    </source>
</evidence>
<dbReference type="SUPFAM" id="SSF82866">
    <property type="entry name" value="Multidrug efflux transporter AcrB transmembrane domain"/>
    <property type="match status" value="1"/>
</dbReference>
<accession>K1T008</accession>
<dbReference type="AlphaFoldDB" id="K1T008"/>
<protein>
    <submittedName>
        <fullName evidence="2">Acriflavin resistance protein</fullName>
    </submittedName>
</protein>
<evidence type="ECO:0000313" key="2">
    <source>
        <dbReference type="EMBL" id="EKC63178.1"/>
    </source>
</evidence>
<dbReference type="PANTHER" id="PTHR32063:SF0">
    <property type="entry name" value="SWARMING MOTILITY PROTEIN SWRC"/>
    <property type="match status" value="1"/>
</dbReference>
<name>K1T008_9ZZZZ</name>
<keyword evidence="1" id="KW-0472">Membrane</keyword>
<reference evidence="2" key="1">
    <citation type="journal article" date="2013" name="Environ. Microbiol.">
        <title>Microbiota from the distal guts of lean and obese adolescents exhibit partial functional redundancy besides clear differences in community structure.</title>
        <authorList>
            <person name="Ferrer M."/>
            <person name="Ruiz A."/>
            <person name="Lanza F."/>
            <person name="Haange S.B."/>
            <person name="Oberbach A."/>
            <person name="Till H."/>
            <person name="Bargiela R."/>
            <person name="Campoy C."/>
            <person name="Segura M.T."/>
            <person name="Richter M."/>
            <person name="von Bergen M."/>
            <person name="Seifert J."/>
            <person name="Suarez A."/>
        </authorList>
    </citation>
    <scope>NUCLEOTIDE SEQUENCE</scope>
</reference>
<feature type="transmembrane region" description="Helical" evidence="1">
    <location>
        <begin position="34"/>
        <end position="59"/>
    </location>
</feature>
<dbReference type="PRINTS" id="PR00702">
    <property type="entry name" value="ACRIFLAVINRP"/>
</dbReference>
<feature type="non-terminal residue" evidence="2">
    <location>
        <position position="1"/>
    </location>
</feature>
<dbReference type="Gene3D" id="1.20.1640.10">
    <property type="entry name" value="Multidrug efflux transporter AcrB transmembrane domain"/>
    <property type="match status" value="1"/>
</dbReference>
<feature type="transmembrane region" description="Helical" evidence="1">
    <location>
        <begin position="111"/>
        <end position="142"/>
    </location>
</feature>
<dbReference type="InterPro" id="IPR001036">
    <property type="entry name" value="Acrflvin-R"/>
</dbReference>
<keyword evidence="1" id="KW-0812">Transmembrane</keyword>
<dbReference type="Pfam" id="PF00873">
    <property type="entry name" value="ACR_tran"/>
    <property type="match status" value="1"/>
</dbReference>
<organism evidence="2">
    <name type="scientific">human gut metagenome</name>
    <dbReference type="NCBI Taxonomy" id="408170"/>
    <lineage>
        <taxon>unclassified sequences</taxon>
        <taxon>metagenomes</taxon>
        <taxon>organismal metagenomes</taxon>
    </lineage>
</organism>
<gene>
    <name evidence="2" type="ORF">LEA_11466</name>
</gene>